<organism evidence="1 2">
    <name type="scientific">Anopheles farauti</name>
    <dbReference type="NCBI Taxonomy" id="69004"/>
    <lineage>
        <taxon>Eukaryota</taxon>
        <taxon>Metazoa</taxon>
        <taxon>Ecdysozoa</taxon>
        <taxon>Arthropoda</taxon>
        <taxon>Hexapoda</taxon>
        <taxon>Insecta</taxon>
        <taxon>Pterygota</taxon>
        <taxon>Neoptera</taxon>
        <taxon>Endopterygota</taxon>
        <taxon>Diptera</taxon>
        <taxon>Nematocera</taxon>
        <taxon>Culicoidea</taxon>
        <taxon>Culicidae</taxon>
        <taxon>Anophelinae</taxon>
        <taxon>Anopheles</taxon>
    </lineage>
</organism>
<accession>A0A182QQ44</accession>
<dbReference type="Proteomes" id="UP000075886">
    <property type="component" value="Unassembled WGS sequence"/>
</dbReference>
<sequence>MPAAHMNISISNYTPVRPRIVAPGEADDIQAHPTSIRWVPPSSVVSLPLSWFTAVVLHGLHLPDGLLDLEIGLDGSGLDQGRVEGDQLEADEQTVLTGGGLIVADIGCDRQRVAHADLRHEVLVVEHEQIGDEFERLHQMLQTLVLLVHALPATVEALVVQSLDEILVLVVAVATVLVVAHERIDQQDDERFVRHRGRVPHSLNEAVERGADICERRRHGAGLRGQTGRGEQIHHVKHGSHQLAVIGRGRNLGERADAHGRHHGGCSIGVEIRRNASYDVVSDFLQLRHVVGRFGGNIAAEGREIFVSNAEITASSCVFVVASLAYPDVGAVIGLRSVTLSFKETVSTFIAVILSVASRLDVGPYIRDVPERNRALGKLHANRQPQHGRAQLGVDEIAQHVVLVGEEVAQRLVGAGDLQGKKRRRSSSTYRPYGHHHVSRYLTRSTQARLIVPFCSSLQMVSQSSTSSKSNTSVATSDRTASLRSREYTPLSISVWTIAPITLLSVNESISGRGLDSAALSVLRSFESRLATPVMSVSYPARVDVYLANIVSIAAPTSGSLYISSAKVGETGDARLEDAVEGVLGRLEGASDRYQHRGGRR</sequence>
<protein>
    <submittedName>
        <fullName evidence="1">Uncharacterized protein</fullName>
    </submittedName>
</protein>
<dbReference type="AlphaFoldDB" id="A0A182QQ44"/>
<dbReference type="VEuPathDB" id="VectorBase:AFAF014625"/>
<reference evidence="2" key="1">
    <citation type="submission" date="2014-01" db="EMBL/GenBank/DDBJ databases">
        <title>The Genome Sequence of Anopheles farauti FAR1 (V2).</title>
        <authorList>
            <consortium name="The Broad Institute Genomics Platform"/>
            <person name="Neafsey D.E."/>
            <person name="Besansky N."/>
            <person name="Howell P."/>
            <person name="Walton C."/>
            <person name="Young S.K."/>
            <person name="Zeng Q."/>
            <person name="Gargeya S."/>
            <person name="Fitzgerald M."/>
            <person name="Haas B."/>
            <person name="Abouelleil A."/>
            <person name="Allen A.W."/>
            <person name="Alvarado L."/>
            <person name="Arachchi H.M."/>
            <person name="Berlin A.M."/>
            <person name="Chapman S.B."/>
            <person name="Gainer-Dewar J."/>
            <person name="Goldberg J."/>
            <person name="Griggs A."/>
            <person name="Gujja S."/>
            <person name="Hansen M."/>
            <person name="Howarth C."/>
            <person name="Imamovic A."/>
            <person name="Ireland A."/>
            <person name="Larimer J."/>
            <person name="McCowan C."/>
            <person name="Murphy C."/>
            <person name="Pearson M."/>
            <person name="Poon T.W."/>
            <person name="Priest M."/>
            <person name="Roberts A."/>
            <person name="Saif S."/>
            <person name="Shea T."/>
            <person name="Sisk P."/>
            <person name="Sykes S."/>
            <person name="Wortman J."/>
            <person name="Nusbaum C."/>
            <person name="Birren B."/>
        </authorList>
    </citation>
    <scope>NUCLEOTIDE SEQUENCE [LARGE SCALE GENOMIC DNA]</scope>
    <source>
        <strain evidence="2">FAR1</strain>
    </source>
</reference>
<evidence type="ECO:0000313" key="2">
    <source>
        <dbReference type="Proteomes" id="UP000075886"/>
    </source>
</evidence>
<evidence type="ECO:0000313" key="1">
    <source>
        <dbReference type="EnsemblMetazoa" id="AFAF014625-PA"/>
    </source>
</evidence>
<name>A0A182QQ44_9DIPT</name>
<keyword evidence="2" id="KW-1185">Reference proteome</keyword>
<dbReference type="EnsemblMetazoa" id="AFAF014625-RA">
    <property type="protein sequence ID" value="AFAF014625-PA"/>
    <property type="gene ID" value="AFAF014625"/>
</dbReference>
<proteinExistence type="predicted"/>
<dbReference type="EMBL" id="AXCN02000547">
    <property type="status" value="NOT_ANNOTATED_CDS"/>
    <property type="molecule type" value="Genomic_DNA"/>
</dbReference>
<reference evidence="1" key="2">
    <citation type="submission" date="2020-05" db="UniProtKB">
        <authorList>
            <consortium name="EnsemblMetazoa"/>
        </authorList>
    </citation>
    <scope>IDENTIFICATION</scope>
    <source>
        <strain evidence="1">FAR1</strain>
    </source>
</reference>